<organism evidence="2">
    <name type="scientific">Fervidicoccus fontis</name>
    <dbReference type="NCBI Taxonomy" id="683846"/>
    <lineage>
        <taxon>Archaea</taxon>
        <taxon>Thermoproteota</taxon>
        <taxon>Thermoprotei</taxon>
        <taxon>Fervidicoccales</taxon>
        <taxon>Fervidicoccaceae</taxon>
        <taxon>Fervidicoccus</taxon>
    </lineage>
</organism>
<proteinExistence type="predicted"/>
<accession>A0A7J3ZKH8</accession>
<name>A0A7J3ZKH8_9CREN</name>
<dbReference type="Pfam" id="PF01796">
    <property type="entry name" value="OB_ChsH2_C"/>
    <property type="match status" value="1"/>
</dbReference>
<dbReference type="InterPro" id="IPR012340">
    <property type="entry name" value="NA-bd_OB-fold"/>
</dbReference>
<dbReference type="EMBL" id="DRZC01000051">
    <property type="protein sequence ID" value="HHQ80514.1"/>
    <property type="molecule type" value="Genomic_DNA"/>
</dbReference>
<protein>
    <recommendedName>
        <fullName evidence="1">ChsH2 C-terminal OB-fold domain-containing protein</fullName>
    </recommendedName>
</protein>
<evidence type="ECO:0000259" key="1">
    <source>
        <dbReference type="Pfam" id="PF01796"/>
    </source>
</evidence>
<dbReference type="InterPro" id="IPR002878">
    <property type="entry name" value="ChsH2_C"/>
</dbReference>
<sequence>MVTSNSSSLNALVVQVCQNCNKTYYPYKARCRCGSTNFRFAEVNPEGRVLTYTVIYVPPKGFKPPLKVALVELSGGFKLLGRYDDSDEPRIGERVIVELRDGVAFFKRLPREDG</sequence>
<gene>
    <name evidence="2" type="ORF">ENM78_03550</name>
</gene>
<dbReference type="SUPFAM" id="SSF50249">
    <property type="entry name" value="Nucleic acid-binding proteins"/>
    <property type="match status" value="1"/>
</dbReference>
<dbReference type="PANTHER" id="PTHR34075:SF5">
    <property type="entry name" value="BLR3430 PROTEIN"/>
    <property type="match status" value="1"/>
</dbReference>
<dbReference type="AlphaFoldDB" id="A0A7J3ZKH8"/>
<feature type="domain" description="ChsH2 C-terminal OB-fold" evidence="1">
    <location>
        <begin position="42"/>
        <end position="98"/>
    </location>
</feature>
<dbReference type="InterPro" id="IPR052513">
    <property type="entry name" value="Thioester_dehydratase-like"/>
</dbReference>
<comment type="caution">
    <text evidence="2">The sequence shown here is derived from an EMBL/GenBank/DDBJ whole genome shotgun (WGS) entry which is preliminary data.</text>
</comment>
<reference evidence="2" key="1">
    <citation type="journal article" date="2020" name="mSystems">
        <title>Genome- and Community-Level Interaction Insights into Carbon Utilization and Element Cycling Functions of Hydrothermarchaeota in Hydrothermal Sediment.</title>
        <authorList>
            <person name="Zhou Z."/>
            <person name="Liu Y."/>
            <person name="Xu W."/>
            <person name="Pan J."/>
            <person name="Luo Z.H."/>
            <person name="Li M."/>
        </authorList>
    </citation>
    <scope>NUCLEOTIDE SEQUENCE [LARGE SCALE GENOMIC DNA]</scope>
    <source>
        <strain evidence="2">SpSt-1116</strain>
    </source>
</reference>
<evidence type="ECO:0000313" key="2">
    <source>
        <dbReference type="EMBL" id="HHQ80514.1"/>
    </source>
</evidence>
<dbReference type="PANTHER" id="PTHR34075">
    <property type="entry name" value="BLR3430 PROTEIN"/>
    <property type="match status" value="1"/>
</dbReference>